<dbReference type="EC" id="1.1.1.3" evidence="5 18"/>
<dbReference type="SUPFAM" id="SSF55347">
    <property type="entry name" value="Glyceraldehyde-3-phosphate dehydrogenase-like, C-terminal domain"/>
    <property type="match status" value="1"/>
</dbReference>
<dbReference type="Gene3D" id="3.30.360.10">
    <property type="entry name" value="Dihydrodipicolinate Reductase, domain 2"/>
    <property type="match status" value="1"/>
</dbReference>
<keyword evidence="8 18" id="KW-0791">Threonine biosynthesis</keyword>
<dbReference type="EMBL" id="FXUF01000016">
    <property type="protein sequence ID" value="SMP68252.1"/>
    <property type="molecule type" value="Genomic_DNA"/>
</dbReference>
<dbReference type="GO" id="GO:0046872">
    <property type="term" value="F:metal ion binding"/>
    <property type="evidence" value="ECO:0007669"/>
    <property type="project" value="UniProtKB-KW"/>
</dbReference>
<dbReference type="GO" id="GO:0004412">
    <property type="term" value="F:homoserine dehydrogenase activity"/>
    <property type="evidence" value="ECO:0007669"/>
    <property type="project" value="UniProtKB-EC"/>
</dbReference>
<dbReference type="InterPro" id="IPR036291">
    <property type="entry name" value="NAD(P)-bd_dom_sf"/>
</dbReference>
<gene>
    <name evidence="21" type="ORF">SAMN06296020_11674</name>
</gene>
<dbReference type="GO" id="GO:0009086">
    <property type="term" value="P:methionine biosynthetic process"/>
    <property type="evidence" value="ECO:0007669"/>
    <property type="project" value="UniProtKB-KW"/>
</dbReference>
<dbReference type="Pfam" id="PF01842">
    <property type="entry name" value="ACT"/>
    <property type="match status" value="1"/>
</dbReference>
<evidence type="ECO:0000256" key="2">
    <source>
        <dbReference type="ARBA" id="ARBA00005056"/>
    </source>
</evidence>
<evidence type="ECO:0000256" key="17">
    <source>
        <dbReference type="PIRSR" id="PIRSR000098-2"/>
    </source>
</evidence>
<evidence type="ECO:0000256" key="9">
    <source>
        <dbReference type="ARBA" id="ARBA00022723"/>
    </source>
</evidence>
<dbReference type="InterPro" id="IPR001342">
    <property type="entry name" value="HDH_cat"/>
</dbReference>
<keyword evidence="7 18" id="KW-0028">Amino-acid biosynthesis</keyword>
<keyword evidence="12" id="KW-0520">NAD</keyword>
<dbReference type="CDD" id="cd04881">
    <property type="entry name" value="ACT_HSDH-Hom"/>
    <property type="match status" value="1"/>
</dbReference>
<keyword evidence="22" id="KW-1185">Reference proteome</keyword>
<dbReference type="InterPro" id="IPR002912">
    <property type="entry name" value="ACT_dom"/>
</dbReference>
<evidence type="ECO:0000313" key="22">
    <source>
        <dbReference type="Proteomes" id="UP001158066"/>
    </source>
</evidence>
<feature type="binding site" evidence="17">
    <location>
        <position position="190"/>
    </location>
    <ligand>
        <name>L-homoserine</name>
        <dbReference type="ChEBI" id="CHEBI:57476"/>
    </ligand>
</feature>
<feature type="domain" description="ACT" evidence="20">
    <location>
        <begin position="351"/>
        <end position="424"/>
    </location>
</feature>
<dbReference type="Pfam" id="PF00742">
    <property type="entry name" value="Homoserine_dh"/>
    <property type="match status" value="1"/>
</dbReference>
<dbReference type="AlphaFoldDB" id="A0AA45WYH6"/>
<dbReference type="InterPro" id="IPR005106">
    <property type="entry name" value="Asp/hSer_DH_NAD-bd"/>
</dbReference>
<evidence type="ECO:0000259" key="20">
    <source>
        <dbReference type="PROSITE" id="PS51671"/>
    </source>
</evidence>
<feature type="binding site" evidence="17">
    <location>
        <position position="105"/>
    </location>
    <ligand>
        <name>NADPH</name>
        <dbReference type="ChEBI" id="CHEBI:57783"/>
    </ligand>
</feature>
<dbReference type="InterPro" id="IPR019811">
    <property type="entry name" value="HDH_CS"/>
</dbReference>
<comment type="cofactor">
    <cofactor evidence="1">
        <name>a metal cation</name>
        <dbReference type="ChEBI" id="CHEBI:25213"/>
    </cofactor>
</comment>
<evidence type="ECO:0000256" key="3">
    <source>
        <dbReference type="ARBA" id="ARBA00005062"/>
    </source>
</evidence>
<keyword evidence="14 18" id="KW-0486">Methionine biosynthesis</keyword>
<comment type="similarity">
    <text evidence="4 19">Belongs to the homoserine dehydrogenase family.</text>
</comment>
<evidence type="ECO:0000256" key="11">
    <source>
        <dbReference type="ARBA" id="ARBA00023002"/>
    </source>
</evidence>
<keyword evidence="13" id="KW-0915">Sodium</keyword>
<dbReference type="SUPFAM" id="SSF55021">
    <property type="entry name" value="ACT-like"/>
    <property type="match status" value="1"/>
</dbReference>
<dbReference type="GO" id="GO:0009088">
    <property type="term" value="P:threonine biosynthetic process"/>
    <property type="evidence" value="ECO:0007669"/>
    <property type="project" value="UniProtKB-KW"/>
</dbReference>
<dbReference type="PROSITE" id="PS51671">
    <property type="entry name" value="ACT"/>
    <property type="match status" value="1"/>
</dbReference>
<keyword evidence="10 17" id="KW-0521">NADP</keyword>
<evidence type="ECO:0000256" key="4">
    <source>
        <dbReference type="ARBA" id="ARBA00006753"/>
    </source>
</evidence>
<name>A0AA45WYH6_9CLOT</name>
<comment type="pathway">
    <text evidence="2 18">Amino-acid biosynthesis; L-threonine biosynthesis; L-threonine from L-aspartate: step 3/5.</text>
</comment>
<dbReference type="Pfam" id="PF03447">
    <property type="entry name" value="NAD_binding_3"/>
    <property type="match status" value="1"/>
</dbReference>
<keyword evidence="9" id="KW-0479">Metal-binding</keyword>
<comment type="catalytic activity">
    <reaction evidence="15">
        <text>L-homoserine + NADP(+) = L-aspartate 4-semialdehyde + NADPH + H(+)</text>
        <dbReference type="Rhea" id="RHEA:15761"/>
        <dbReference type="ChEBI" id="CHEBI:15378"/>
        <dbReference type="ChEBI" id="CHEBI:57476"/>
        <dbReference type="ChEBI" id="CHEBI:57783"/>
        <dbReference type="ChEBI" id="CHEBI:58349"/>
        <dbReference type="ChEBI" id="CHEBI:537519"/>
        <dbReference type="EC" id="1.1.1.3"/>
    </reaction>
    <physiologicalReaction direction="right-to-left" evidence="15">
        <dbReference type="Rhea" id="RHEA:15763"/>
    </physiologicalReaction>
</comment>
<evidence type="ECO:0000256" key="6">
    <source>
        <dbReference type="ARBA" id="ARBA00013376"/>
    </source>
</evidence>
<evidence type="ECO:0000256" key="8">
    <source>
        <dbReference type="ARBA" id="ARBA00022697"/>
    </source>
</evidence>
<dbReference type="InterPro" id="IPR016204">
    <property type="entry name" value="HDH"/>
</dbReference>
<evidence type="ECO:0000256" key="12">
    <source>
        <dbReference type="ARBA" id="ARBA00023027"/>
    </source>
</evidence>
<dbReference type="PROSITE" id="PS01042">
    <property type="entry name" value="HOMOSER_DHGENASE"/>
    <property type="match status" value="1"/>
</dbReference>
<dbReference type="Gene3D" id="3.40.50.720">
    <property type="entry name" value="NAD(P)-binding Rossmann-like Domain"/>
    <property type="match status" value="1"/>
</dbReference>
<organism evidence="21 22">
    <name type="scientific">Anoxynatronum buryatiense</name>
    <dbReference type="NCBI Taxonomy" id="489973"/>
    <lineage>
        <taxon>Bacteria</taxon>
        <taxon>Bacillati</taxon>
        <taxon>Bacillota</taxon>
        <taxon>Clostridia</taxon>
        <taxon>Eubacteriales</taxon>
        <taxon>Clostridiaceae</taxon>
        <taxon>Anoxynatronum</taxon>
    </lineage>
</organism>
<evidence type="ECO:0000256" key="14">
    <source>
        <dbReference type="ARBA" id="ARBA00023167"/>
    </source>
</evidence>
<evidence type="ECO:0000256" key="19">
    <source>
        <dbReference type="RuleBase" id="RU004171"/>
    </source>
</evidence>
<dbReference type="PIRSF" id="PIRSF000098">
    <property type="entry name" value="Homoser_dehydrog"/>
    <property type="match status" value="1"/>
</dbReference>
<comment type="pathway">
    <text evidence="3 18">Amino-acid biosynthesis; L-methionine biosynthesis via de novo pathway; L-homoserine from L-aspartate: step 3/3.</text>
</comment>
<dbReference type="Gene3D" id="3.30.70.260">
    <property type="match status" value="1"/>
</dbReference>
<protein>
    <recommendedName>
        <fullName evidence="6 18">Homoserine dehydrogenase</fullName>
        <ecNumber evidence="5 18">1.1.1.3</ecNumber>
    </recommendedName>
</protein>
<dbReference type="NCBIfam" id="NF004976">
    <property type="entry name" value="PRK06349.1"/>
    <property type="match status" value="1"/>
</dbReference>
<dbReference type="FunFam" id="3.40.50.720:FF:000062">
    <property type="entry name" value="Homoserine dehydrogenase"/>
    <property type="match status" value="1"/>
</dbReference>
<dbReference type="FunFam" id="3.30.360.10:FF:000005">
    <property type="entry name" value="Homoserine dehydrogenase"/>
    <property type="match status" value="1"/>
</dbReference>
<dbReference type="RefSeq" id="WP_283410485.1">
    <property type="nucleotide sequence ID" value="NZ_FXUF01000016.1"/>
</dbReference>
<evidence type="ECO:0000256" key="16">
    <source>
        <dbReference type="PIRSR" id="PIRSR000098-1"/>
    </source>
</evidence>
<evidence type="ECO:0000256" key="7">
    <source>
        <dbReference type="ARBA" id="ARBA00022605"/>
    </source>
</evidence>
<proteinExistence type="inferred from homology"/>
<sequence>MKTVHIGLLGFGVVGQGVWQLLQTNQEEISHQTGNKVTVKKILVRDPEKNRVLPAADPRLTTSWQTILQDAEIDVIVELMGGIEPAKQYITEALSAGKHVVTANKALLAQHGSELSRLAARRGVQLRYEASVAGGIPILQAIRESLCANRLTSIMGIVNGTTNYILSKMTQEKTTYEEALAEAQAKGYAEADPTADVEGFDAAHKLTILASLGFQTTVEFGQVYREGINSITPLDIEYAAELGYVIKLLAIARDLEGKIELRVHPTMIAAGHPLASVQDAYNAVYIQGNAVGDLMFYGKGAGDLPTASAVMGDVLNVAQHRNNDHAPTYPLAYQPNGRKVQSMDETTTAYYVRLLVKDIPGVLGRIATTFGNCGVSLSSVIQKGDADPVSLVFVTHRTREIAVQQAIKDIRLMDELVEVAGIIRVEDI</sequence>
<evidence type="ECO:0000256" key="18">
    <source>
        <dbReference type="RuleBase" id="RU000579"/>
    </source>
</evidence>
<comment type="caution">
    <text evidence="21">The sequence shown here is derived from an EMBL/GenBank/DDBJ whole genome shotgun (WGS) entry which is preliminary data.</text>
</comment>
<dbReference type="InterPro" id="IPR045865">
    <property type="entry name" value="ACT-like_dom_sf"/>
</dbReference>
<dbReference type="SUPFAM" id="SSF51735">
    <property type="entry name" value="NAD(P)-binding Rossmann-fold domains"/>
    <property type="match status" value="1"/>
</dbReference>
<reference evidence="21" key="1">
    <citation type="submission" date="2017-05" db="EMBL/GenBank/DDBJ databases">
        <authorList>
            <person name="Varghese N."/>
            <person name="Submissions S."/>
        </authorList>
    </citation>
    <scope>NUCLEOTIDE SEQUENCE</scope>
    <source>
        <strain evidence="21">Su22</strain>
    </source>
</reference>
<dbReference type="Proteomes" id="UP001158066">
    <property type="component" value="Unassembled WGS sequence"/>
</dbReference>
<evidence type="ECO:0000256" key="13">
    <source>
        <dbReference type="ARBA" id="ARBA00023053"/>
    </source>
</evidence>
<feature type="active site" description="Proton donor" evidence="16">
    <location>
        <position position="205"/>
    </location>
</feature>
<dbReference type="PANTHER" id="PTHR43331:SF1">
    <property type="entry name" value="HOMOSERINE DEHYDROGENASE"/>
    <property type="match status" value="1"/>
</dbReference>
<evidence type="ECO:0000256" key="1">
    <source>
        <dbReference type="ARBA" id="ARBA00001920"/>
    </source>
</evidence>
<evidence type="ECO:0000256" key="15">
    <source>
        <dbReference type="ARBA" id="ARBA00048841"/>
    </source>
</evidence>
<dbReference type="PANTHER" id="PTHR43331">
    <property type="entry name" value="HOMOSERINE DEHYDROGENASE"/>
    <property type="match status" value="1"/>
</dbReference>
<evidence type="ECO:0000313" key="21">
    <source>
        <dbReference type="EMBL" id="SMP68252.1"/>
    </source>
</evidence>
<dbReference type="GO" id="GO:0050661">
    <property type="term" value="F:NADP binding"/>
    <property type="evidence" value="ECO:0007669"/>
    <property type="project" value="InterPro"/>
</dbReference>
<accession>A0AA45WYH6</accession>
<evidence type="ECO:0000256" key="10">
    <source>
        <dbReference type="ARBA" id="ARBA00022857"/>
    </source>
</evidence>
<evidence type="ECO:0000256" key="5">
    <source>
        <dbReference type="ARBA" id="ARBA00013213"/>
    </source>
</evidence>
<keyword evidence="11 18" id="KW-0560">Oxidoreductase</keyword>